<evidence type="ECO:0000313" key="3">
    <source>
        <dbReference type="Proteomes" id="UP000535020"/>
    </source>
</evidence>
<accession>A0A7Y8XZW6</accession>
<proteinExistence type="predicted"/>
<gene>
    <name evidence="2" type="ORF">HZF10_00535</name>
</gene>
<reference evidence="2 3" key="1">
    <citation type="submission" date="2020-07" db="EMBL/GenBank/DDBJ databases">
        <authorList>
            <person name="Sun Q."/>
        </authorList>
    </citation>
    <scope>NUCLEOTIDE SEQUENCE [LARGE SCALE GENOMIC DNA]</scope>
    <source>
        <strain evidence="2 3">MAH-1</strain>
    </source>
</reference>
<dbReference type="EMBL" id="JACBJI010000001">
    <property type="protein sequence ID" value="NYA69388.1"/>
    <property type="molecule type" value="Genomic_DNA"/>
</dbReference>
<feature type="signal peptide" evidence="1">
    <location>
        <begin position="1"/>
        <end position="16"/>
    </location>
</feature>
<evidence type="ECO:0000313" key="2">
    <source>
        <dbReference type="EMBL" id="NYA69388.1"/>
    </source>
</evidence>
<comment type="caution">
    <text evidence="2">The sequence shown here is derived from an EMBL/GenBank/DDBJ whole genome shotgun (WGS) entry which is preliminary data.</text>
</comment>
<sequence>MKKFLLLLWLPIAVLASEKDSLSINYKQRFANMLDDCDACGCSATGGSMGFVSLLNTNFVGVRYIYQRYSSTDGLYANSPWYTEQFNSVQIWGRIPIFKNAQVSVLLPYHNNSRETETASHTISGVGDLTVIGLYRVYQTTTDSTFLAHTIQLGAGVKAPTGKYDETNNGSINPGFQLGTGSFDYLLLAEHILRRRQFGFQTMLNYIIKTENDQHYRFGNQFNYSVTLFWLREKDDFSFSPQLGVAGEVSESNRQYDQVVAKTSGSVLFGKIGIEAGIKRFSAGAQFLLPISQDLTGGRVDAKYRFGVNLNYSL</sequence>
<organism evidence="2 3">
    <name type="scientific">Flavobacterium agri</name>
    <dbReference type="NCBI Taxonomy" id="2743471"/>
    <lineage>
        <taxon>Bacteria</taxon>
        <taxon>Pseudomonadati</taxon>
        <taxon>Bacteroidota</taxon>
        <taxon>Flavobacteriia</taxon>
        <taxon>Flavobacteriales</taxon>
        <taxon>Flavobacteriaceae</taxon>
        <taxon>Flavobacterium</taxon>
    </lineage>
</organism>
<dbReference type="RefSeq" id="WP_176004208.1">
    <property type="nucleotide sequence ID" value="NZ_JABWMI010000001.1"/>
</dbReference>
<evidence type="ECO:0000256" key="1">
    <source>
        <dbReference type="SAM" id="SignalP"/>
    </source>
</evidence>
<protein>
    <submittedName>
        <fullName evidence="2">Transporter</fullName>
    </submittedName>
</protein>
<feature type="chain" id="PRO_5030967409" evidence="1">
    <location>
        <begin position="17"/>
        <end position="314"/>
    </location>
</feature>
<dbReference type="AlphaFoldDB" id="A0A7Y8XZW6"/>
<keyword evidence="1" id="KW-0732">Signal</keyword>
<dbReference type="Proteomes" id="UP000535020">
    <property type="component" value="Unassembled WGS sequence"/>
</dbReference>
<keyword evidence="3" id="KW-1185">Reference proteome</keyword>
<name>A0A7Y8XZW6_9FLAO</name>